<dbReference type="Gene3D" id="3.30.429.10">
    <property type="entry name" value="Macrophage Migration Inhibitory Factor"/>
    <property type="match status" value="1"/>
</dbReference>
<dbReference type="eggNOG" id="COG1942">
    <property type="taxonomic scope" value="Bacteria"/>
</dbReference>
<evidence type="ECO:0000313" key="1">
    <source>
        <dbReference type="EMBL" id="ABC83673.1"/>
    </source>
</evidence>
<protein>
    <submittedName>
        <fullName evidence="1">Tautomerase</fullName>
    </submittedName>
</protein>
<dbReference type="AlphaFoldDB" id="Q2IGG9"/>
<proteinExistence type="predicted"/>
<evidence type="ECO:0000313" key="2">
    <source>
        <dbReference type="Proteomes" id="UP000001935"/>
    </source>
</evidence>
<sequence>MPHLVFDLNVSPPDDARARFGEEIARRFGEIMDTGTDHVAVLVRAHSRGSLTLGLAKDTARGVALASADLRLGRTKDQERRLCLAFMDELERWFGVPKDQVYVVLTRHDGPEFQLVDRVLPSWSAGEDPLAPR</sequence>
<dbReference type="EMBL" id="CP000251">
    <property type="protein sequence ID" value="ABC83673.1"/>
    <property type="molecule type" value="Genomic_DNA"/>
</dbReference>
<dbReference type="HOGENOM" id="CLU_157741_0_0_7"/>
<dbReference type="KEGG" id="ade:Adeh_3909"/>
<dbReference type="SUPFAM" id="SSF55331">
    <property type="entry name" value="Tautomerase/MIF"/>
    <property type="match status" value="1"/>
</dbReference>
<dbReference type="Proteomes" id="UP000001935">
    <property type="component" value="Chromosome"/>
</dbReference>
<dbReference type="OrthoDB" id="277193at2"/>
<dbReference type="InterPro" id="IPR014347">
    <property type="entry name" value="Tautomerase/MIF_sf"/>
</dbReference>
<dbReference type="STRING" id="290397.Adeh_3909"/>
<accession>Q2IGG9</accession>
<gene>
    <name evidence="1" type="ordered locus">Adeh_3909</name>
</gene>
<organism evidence="1 2">
    <name type="scientific">Anaeromyxobacter dehalogenans (strain 2CP-C)</name>
    <dbReference type="NCBI Taxonomy" id="290397"/>
    <lineage>
        <taxon>Bacteria</taxon>
        <taxon>Pseudomonadati</taxon>
        <taxon>Myxococcota</taxon>
        <taxon>Myxococcia</taxon>
        <taxon>Myxococcales</taxon>
        <taxon>Cystobacterineae</taxon>
        <taxon>Anaeromyxobacteraceae</taxon>
        <taxon>Anaeromyxobacter</taxon>
    </lineage>
</organism>
<reference evidence="1" key="1">
    <citation type="submission" date="2006-01" db="EMBL/GenBank/DDBJ databases">
        <title>Complete sequence of Anaeromyxobacter dehalogenans 2CP-C.</title>
        <authorList>
            <consortium name="US DOE Joint Genome Institute"/>
            <person name="Copeland A."/>
            <person name="Lucas S."/>
            <person name="Lapidus A."/>
            <person name="Barry K."/>
            <person name="Detter J.C."/>
            <person name="Glavina T."/>
            <person name="Hammon N."/>
            <person name="Israni S."/>
            <person name="Pitluck S."/>
            <person name="Brettin T."/>
            <person name="Bruce D."/>
            <person name="Han C."/>
            <person name="Tapia R."/>
            <person name="Gilna P."/>
            <person name="Kiss H."/>
            <person name="Schmutz J."/>
            <person name="Larimer F."/>
            <person name="Land M."/>
            <person name="Kyrpides N."/>
            <person name="Anderson I."/>
            <person name="Sanford R.A."/>
            <person name="Ritalahti K.M."/>
            <person name="Thomas H.S."/>
            <person name="Kirby J.R."/>
            <person name="Zhulin I.B."/>
            <person name="Loeffler F.E."/>
            <person name="Richardson P."/>
        </authorList>
    </citation>
    <scope>NUCLEOTIDE SEQUENCE</scope>
    <source>
        <strain evidence="1">2CP-C</strain>
    </source>
</reference>
<dbReference type="RefSeq" id="WP_011422955.1">
    <property type="nucleotide sequence ID" value="NC_007760.1"/>
</dbReference>
<name>Q2IGG9_ANADE</name>